<keyword evidence="1" id="KW-0472">Membrane</keyword>
<evidence type="ECO:0000313" key="2">
    <source>
        <dbReference type="EMBL" id="MEK0306368.1"/>
    </source>
</evidence>
<feature type="transmembrane region" description="Helical" evidence="1">
    <location>
        <begin position="12"/>
        <end position="35"/>
    </location>
</feature>
<dbReference type="PANTHER" id="PTHR48098:SF1">
    <property type="entry name" value="DIACYLGLYCEROL ACYLTRANSFERASE_MYCOLYLTRANSFERASE AG85A"/>
    <property type="match status" value="1"/>
</dbReference>
<dbReference type="GO" id="GO:0016787">
    <property type="term" value="F:hydrolase activity"/>
    <property type="evidence" value="ECO:0007669"/>
    <property type="project" value="UniProtKB-KW"/>
</dbReference>
<dbReference type="SUPFAM" id="SSF53474">
    <property type="entry name" value="alpha/beta-Hydrolases"/>
    <property type="match status" value="1"/>
</dbReference>
<dbReference type="InterPro" id="IPR000801">
    <property type="entry name" value="Esterase-like"/>
</dbReference>
<organism evidence="2 3">
    <name type="scientific">Bifidobacterium favimelis</name>
    <dbReference type="NCBI Taxonomy" id="3122979"/>
    <lineage>
        <taxon>Bacteria</taxon>
        <taxon>Bacillati</taxon>
        <taxon>Actinomycetota</taxon>
        <taxon>Actinomycetes</taxon>
        <taxon>Bifidobacteriales</taxon>
        <taxon>Bifidobacteriaceae</taxon>
        <taxon>Bifidobacterium</taxon>
    </lineage>
</organism>
<sequence length="464" mass="50237">MLKRLAHISLTSGWLPATIFLLTLALLLALVAMRMFARQWKPLLKDLLDGIIGGVVGLLAAWLVSDVFMLFGVSLGWMVILTVAAGFALVTFAIADLIRHHGRKRLLAGITALLVLLSTGLRIDMIYGEFTTLGSLFSVPLYPKLPEDETRKPPMTVAQWRQKAQTGQLPSVPDKGRSYSVAIPGTISGFHARSADVYLPPASLSENPPRLPVFILLAGQPGSPDRLFTAVNIPKIMNTYAAGHHGLAPIVVSPDQNGASNHNSLCVDSPVYGNAETYLTKDVPDWIKAHLPVSPDPHMWAIGGFSQGGTCSTQLAPRHPDVYGNMIPSAGEEEPKQGKKEDMIRDYFGSDRRKFLEQVPANAIRAHAPSDQTLFASAGARDPQSQKNMATIAKAAREAGMTVRTVVAQGSGHDWHTVKTGWLPAFDWLGERMGLGPMPKSLDQYKNMTLTDADGLGGGKTIRE</sequence>
<dbReference type="Proteomes" id="UP001373159">
    <property type="component" value="Unassembled WGS sequence"/>
</dbReference>
<keyword evidence="1" id="KW-0812">Transmembrane</keyword>
<feature type="transmembrane region" description="Helical" evidence="1">
    <location>
        <begin position="106"/>
        <end position="127"/>
    </location>
</feature>
<keyword evidence="2" id="KW-0378">Hydrolase</keyword>
<name>A0ABU8ZMA8_9BIFI</name>
<dbReference type="RefSeq" id="WP_340468879.1">
    <property type="nucleotide sequence ID" value="NZ_JBANBB010000001.1"/>
</dbReference>
<dbReference type="Pfam" id="PF00756">
    <property type="entry name" value="Esterase"/>
    <property type="match status" value="1"/>
</dbReference>
<dbReference type="InterPro" id="IPR029058">
    <property type="entry name" value="AB_hydrolase_fold"/>
</dbReference>
<keyword evidence="3" id="KW-1185">Reference proteome</keyword>
<evidence type="ECO:0000313" key="3">
    <source>
        <dbReference type="Proteomes" id="UP001373159"/>
    </source>
</evidence>
<proteinExistence type="predicted"/>
<feature type="transmembrane region" description="Helical" evidence="1">
    <location>
        <begin position="47"/>
        <end position="64"/>
    </location>
</feature>
<dbReference type="Gene3D" id="3.40.50.1820">
    <property type="entry name" value="alpha/beta hydrolase"/>
    <property type="match status" value="1"/>
</dbReference>
<protein>
    <submittedName>
        <fullName evidence="2">Alpha/beta hydrolase-fold protein</fullName>
    </submittedName>
</protein>
<keyword evidence="1" id="KW-1133">Transmembrane helix</keyword>
<reference evidence="2 3" key="1">
    <citation type="submission" date="2024-02" db="EMBL/GenBank/DDBJ databases">
        <title>Bifidobacterium honeyensis sp. nov., isolated from the comb honey.</title>
        <authorList>
            <person name="Liu W."/>
            <person name="Li Y."/>
        </authorList>
    </citation>
    <scope>NUCLEOTIDE SEQUENCE [LARGE SCALE GENOMIC DNA]</scope>
    <source>
        <strain evidence="2 3">IMAU50988</strain>
    </source>
</reference>
<dbReference type="EMBL" id="JBANBB010000001">
    <property type="protein sequence ID" value="MEK0306368.1"/>
    <property type="molecule type" value="Genomic_DNA"/>
</dbReference>
<dbReference type="InterPro" id="IPR050583">
    <property type="entry name" value="Mycobacterial_A85_antigen"/>
</dbReference>
<feature type="transmembrane region" description="Helical" evidence="1">
    <location>
        <begin position="70"/>
        <end position="94"/>
    </location>
</feature>
<accession>A0ABU8ZMA8</accession>
<comment type="caution">
    <text evidence="2">The sequence shown here is derived from an EMBL/GenBank/DDBJ whole genome shotgun (WGS) entry which is preliminary data.</text>
</comment>
<gene>
    <name evidence="2" type="ORF">V8P97_02635</name>
</gene>
<dbReference type="PANTHER" id="PTHR48098">
    <property type="entry name" value="ENTEROCHELIN ESTERASE-RELATED"/>
    <property type="match status" value="1"/>
</dbReference>
<evidence type="ECO:0000256" key="1">
    <source>
        <dbReference type="SAM" id="Phobius"/>
    </source>
</evidence>